<evidence type="ECO:0000256" key="7">
    <source>
        <dbReference type="SAM" id="MobiDB-lite"/>
    </source>
</evidence>
<keyword evidence="3" id="KW-1003">Cell membrane</keyword>
<reference evidence="9 10" key="1">
    <citation type="submission" date="2023-07" db="EMBL/GenBank/DDBJ databases">
        <title>Sequencing the genomes of 1000 actinobacteria strains.</title>
        <authorList>
            <person name="Klenk H.-P."/>
        </authorList>
    </citation>
    <scope>NUCLEOTIDE SEQUENCE [LARGE SCALE GENOMIC DNA]</scope>
    <source>
        <strain evidence="9 10">DSM 17163</strain>
    </source>
</reference>
<evidence type="ECO:0000256" key="3">
    <source>
        <dbReference type="ARBA" id="ARBA00022475"/>
    </source>
</evidence>
<comment type="subcellular location">
    <subcellularLocation>
        <location evidence="1">Cell membrane</location>
        <topology evidence="1">Multi-pass membrane protein</topology>
    </subcellularLocation>
</comment>
<proteinExistence type="inferred from homology"/>
<evidence type="ECO:0000313" key="9">
    <source>
        <dbReference type="EMBL" id="MDP9806510.1"/>
    </source>
</evidence>
<name>A0ABT9NGH6_9ACTO</name>
<evidence type="ECO:0000256" key="6">
    <source>
        <dbReference type="ARBA" id="ARBA00023136"/>
    </source>
</evidence>
<evidence type="ECO:0000256" key="2">
    <source>
        <dbReference type="ARBA" id="ARBA00006228"/>
    </source>
</evidence>
<feature type="compositionally biased region" description="Basic and acidic residues" evidence="7">
    <location>
        <begin position="228"/>
        <end position="241"/>
    </location>
</feature>
<sequence length="254" mass="28121">MDRPQWSKSARAIHRVTRRPGRFPHASAGMLMWLMFVWVLLWGDLTAGNFLGGLLVALFVTTVAPFPATPFDGRFRPMGVAHLALRFFWDILVSSFQQGKFILTGGQPQAAIIRIHLRSHSDVYLSMISGMTALVPGSVVVEAHRVTGTIYVHVFDTRLAGGIEGVHKTVLELEERVLRAFASHDELVDAGFVPGATPRAGRLPTPYAPATGKPIEQPVSEAEELARVQESKREERHERTQRIAGNILQAEVEE</sequence>
<keyword evidence="4 8" id="KW-0812">Transmembrane</keyword>
<feature type="region of interest" description="Disordered" evidence="7">
    <location>
        <begin position="228"/>
        <end position="254"/>
    </location>
</feature>
<comment type="caution">
    <text evidence="9">The sequence shown here is derived from an EMBL/GenBank/DDBJ whole genome shotgun (WGS) entry which is preliminary data.</text>
</comment>
<dbReference type="Pfam" id="PF01899">
    <property type="entry name" value="MNHE"/>
    <property type="match status" value="1"/>
</dbReference>
<dbReference type="NCBIfam" id="NF006521">
    <property type="entry name" value="PRK08965.1-5"/>
    <property type="match status" value="1"/>
</dbReference>
<gene>
    <name evidence="9" type="ORF">J2S70_001092</name>
</gene>
<evidence type="ECO:0000256" key="1">
    <source>
        <dbReference type="ARBA" id="ARBA00004651"/>
    </source>
</evidence>
<dbReference type="Proteomes" id="UP001243212">
    <property type="component" value="Unassembled WGS sequence"/>
</dbReference>
<keyword evidence="5 8" id="KW-1133">Transmembrane helix</keyword>
<keyword evidence="6 8" id="KW-0472">Membrane</keyword>
<dbReference type="RefSeq" id="WP_307682728.1">
    <property type="nucleotide sequence ID" value="NZ_JAUSQX010000001.1"/>
</dbReference>
<evidence type="ECO:0000256" key="5">
    <source>
        <dbReference type="ARBA" id="ARBA00022989"/>
    </source>
</evidence>
<feature type="transmembrane region" description="Helical" evidence="8">
    <location>
        <begin position="47"/>
        <end position="68"/>
    </location>
</feature>
<protein>
    <submittedName>
        <fullName evidence="9">Multicomponent Na+:H+ antiporter subunit E</fullName>
    </submittedName>
</protein>
<dbReference type="PANTHER" id="PTHR34584">
    <property type="entry name" value="NA(+)/H(+) ANTIPORTER SUBUNIT E1"/>
    <property type="match status" value="1"/>
</dbReference>
<feature type="transmembrane region" description="Helical" evidence="8">
    <location>
        <begin position="21"/>
        <end position="41"/>
    </location>
</feature>
<evidence type="ECO:0000256" key="8">
    <source>
        <dbReference type="SAM" id="Phobius"/>
    </source>
</evidence>
<evidence type="ECO:0000313" key="10">
    <source>
        <dbReference type="Proteomes" id="UP001243212"/>
    </source>
</evidence>
<organism evidence="9 10">
    <name type="scientific">Trueperella bonasi</name>
    <dbReference type="NCBI Taxonomy" id="312286"/>
    <lineage>
        <taxon>Bacteria</taxon>
        <taxon>Bacillati</taxon>
        <taxon>Actinomycetota</taxon>
        <taxon>Actinomycetes</taxon>
        <taxon>Actinomycetales</taxon>
        <taxon>Actinomycetaceae</taxon>
        <taxon>Trueperella</taxon>
    </lineage>
</organism>
<dbReference type="PANTHER" id="PTHR34584:SF1">
    <property type="entry name" value="NA(+)_H(+) ANTIPORTER SUBUNIT E1"/>
    <property type="match status" value="1"/>
</dbReference>
<comment type="similarity">
    <text evidence="2">Belongs to the CPA3 antiporters (TC 2.A.63) subunit E family.</text>
</comment>
<accession>A0ABT9NGH6</accession>
<dbReference type="InterPro" id="IPR002758">
    <property type="entry name" value="Cation_antiport_E"/>
</dbReference>
<evidence type="ECO:0000256" key="4">
    <source>
        <dbReference type="ARBA" id="ARBA00022692"/>
    </source>
</evidence>
<keyword evidence="10" id="KW-1185">Reference proteome</keyword>
<dbReference type="EMBL" id="JAUSQX010000001">
    <property type="protein sequence ID" value="MDP9806510.1"/>
    <property type="molecule type" value="Genomic_DNA"/>
</dbReference>